<keyword evidence="4" id="KW-0067">ATP-binding</keyword>
<dbReference type="RefSeq" id="WP_030003631.1">
    <property type="nucleotide sequence ID" value="NC_022538.1"/>
</dbReference>
<dbReference type="EMBL" id="FO681347">
    <property type="protein sequence ID" value="CCV64747.1"/>
    <property type="molecule type" value="Genomic_DNA"/>
</dbReference>
<evidence type="ECO:0000259" key="5">
    <source>
        <dbReference type="PROSITE" id="PS50893"/>
    </source>
</evidence>
<dbReference type="AlphaFoldDB" id="U4KLK5"/>
<dbReference type="OrthoDB" id="384179at2"/>
<evidence type="ECO:0000256" key="2">
    <source>
        <dbReference type="ARBA" id="ARBA00022448"/>
    </source>
</evidence>
<dbReference type="PROSITE" id="PS00211">
    <property type="entry name" value="ABC_TRANSPORTER_1"/>
    <property type="match status" value="1"/>
</dbReference>
<dbReference type="GO" id="GO:0005524">
    <property type="term" value="F:ATP binding"/>
    <property type="evidence" value="ECO:0007669"/>
    <property type="project" value="UniProtKB-KW"/>
</dbReference>
<feature type="domain" description="ABC transporter" evidence="5">
    <location>
        <begin position="2"/>
        <end position="229"/>
    </location>
</feature>
<dbReference type="GO" id="GO:0022857">
    <property type="term" value="F:transmembrane transporter activity"/>
    <property type="evidence" value="ECO:0007669"/>
    <property type="project" value="UniProtKB-ARBA"/>
</dbReference>
<evidence type="ECO:0000256" key="1">
    <source>
        <dbReference type="ARBA" id="ARBA00005417"/>
    </source>
</evidence>
<dbReference type="STRING" id="1318466.BN85411700"/>
<dbReference type="GO" id="GO:0016887">
    <property type="term" value="F:ATP hydrolysis activity"/>
    <property type="evidence" value="ECO:0007669"/>
    <property type="project" value="InterPro"/>
</dbReference>
<name>U4KLK5_ALTPJ</name>
<dbReference type="InterPro" id="IPR003593">
    <property type="entry name" value="AAA+_ATPase"/>
</dbReference>
<dbReference type="PANTHER" id="PTHR42798:SF2">
    <property type="entry name" value="ABC TRANSPORTER ATP-BINDING PROTEIN MG467-RELATED"/>
    <property type="match status" value="1"/>
</dbReference>
<dbReference type="InterPro" id="IPR027417">
    <property type="entry name" value="P-loop_NTPase"/>
</dbReference>
<evidence type="ECO:0000256" key="3">
    <source>
        <dbReference type="ARBA" id="ARBA00022741"/>
    </source>
</evidence>
<dbReference type="SMART" id="SM00382">
    <property type="entry name" value="AAA"/>
    <property type="match status" value="1"/>
</dbReference>
<sequence>MICIRNIRKSYGIKENSFPILKGISLEIKDGDFVAILGASGSGKTTLLNVVSGLEKVDEGQIFYDSLNIEELSETELTKFRKDNIGFVFQSFYLLPNMNVLKNVKLGADLINNKDYKDVIEKVGLLDKLNKFPRELSGGEQQRVAIARALSKKPKFLFLDEPTGALDEQTGREILDYLIKLQKAEKFTMIMVTHNQNIAQMANTIVMINSGQIQNVYQNETPKDAYEIAW</sequence>
<dbReference type="FunFam" id="3.40.50.300:FF:000032">
    <property type="entry name" value="Export ABC transporter ATP-binding protein"/>
    <property type="match status" value="1"/>
</dbReference>
<dbReference type="CDD" id="cd03255">
    <property type="entry name" value="ABC_MJ0796_LolCDE_FtsE"/>
    <property type="match status" value="1"/>
</dbReference>
<dbReference type="InterPro" id="IPR017871">
    <property type="entry name" value="ABC_transporter-like_CS"/>
</dbReference>
<dbReference type="PROSITE" id="PS50893">
    <property type="entry name" value="ABC_TRANSPORTER_2"/>
    <property type="match status" value="1"/>
</dbReference>
<gene>
    <name evidence="6" type="ORF">BN85411700</name>
</gene>
<dbReference type="HOGENOM" id="CLU_000604_1_22_14"/>
<keyword evidence="2" id="KW-0813">Transport</keyword>
<proteinExistence type="inferred from homology"/>
<dbReference type="SUPFAM" id="SSF52540">
    <property type="entry name" value="P-loop containing nucleoside triphosphate hydrolases"/>
    <property type="match status" value="1"/>
</dbReference>
<dbReference type="Gene3D" id="3.40.50.300">
    <property type="entry name" value="P-loop containing nucleotide triphosphate hydrolases"/>
    <property type="match status" value="1"/>
</dbReference>
<organism evidence="6 7">
    <name type="scientific">Alteracholeplasma palmae (strain ATCC 49389 / J233)</name>
    <name type="common">Acholeplasma palmae</name>
    <dbReference type="NCBI Taxonomy" id="1318466"/>
    <lineage>
        <taxon>Bacteria</taxon>
        <taxon>Bacillati</taxon>
        <taxon>Mycoplasmatota</taxon>
        <taxon>Mollicutes</taxon>
        <taxon>Acholeplasmatales</taxon>
        <taxon>Acholeplasmataceae</taxon>
        <taxon>Acholeplasma</taxon>
    </lineage>
</organism>
<evidence type="ECO:0000313" key="6">
    <source>
        <dbReference type="EMBL" id="CCV64747.1"/>
    </source>
</evidence>
<evidence type="ECO:0000256" key="4">
    <source>
        <dbReference type="ARBA" id="ARBA00022840"/>
    </source>
</evidence>
<keyword evidence="7" id="KW-1185">Reference proteome</keyword>
<protein>
    <submittedName>
        <fullName evidence="6">ABC-type antimicrobial peptide transport system, ATPase component</fullName>
    </submittedName>
</protein>
<dbReference type="PANTHER" id="PTHR42798">
    <property type="entry name" value="LIPOPROTEIN-RELEASING SYSTEM ATP-BINDING PROTEIN LOLD"/>
    <property type="match status" value="1"/>
</dbReference>
<dbReference type="Proteomes" id="UP000032740">
    <property type="component" value="Chromosome"/>
</dbReference>
<dbReference type="GO" id="GO:0098796">
    <property type="term" value="C:membrane protein complex"/>
    <property type="evidence" value="ECO:0007669"/>
    <property type="project" value="UniProtKB-ARBA"/>
</dbReference>
<accession>U4KLK5</accession>
<dbReference type="Pfam" id="PF00005">
    <property type="entry name" value="ABC_tran"/>
    <property type="match status" value="1"/>
</dbReference>
<dbReference type="KEGG" id="apal:BN85411700"/>
<dbReference type="InterPro" id="IPR017911">
    <property type="entry name" value="MacB-like_ATP-bd"/>
</dbReference>
<comment type="similarity">
    <text evidence="1">Belongs to the ABC transporter superfamily.</text>
</comment>
<dbReference type="InterPro" id="IPR003439">
    <property type="entry name" value="ABC_transporter-like_ATP-bd"/>
</dbReference>
<reference evidence="6 7" key="1">
    <citation type="journal article" date="2013" name="J. Mol. Microbiol. Biotechnol.">
        <title>Analysis of the Complete Genomes of Acholeplasma brassicae , A. palmae and A. laidlawii and Their Comparison to the Obligate Parasites from ' Candidatus Phytoplasma'.</title>
        <authorList>
            <person name="Kube M."/>
            <person name="Siewert C."/>
            <person name="Migdoll A.M."/>
            <person name="Duduk B."/>
            <person name="Holz S."/>
            <person name="Rabus R."/>
            <person name="Seemuller E."/>
            <person name="Mitrovic J."/>
            <person name="Muller I."/>
            <person name="Buttner C."/>
            <person name="Reinhardt R."/>
        </authorList>
    </citation>
    <scope>NUCLEOTIDE SEQUENCE [LARGE SCALE GENOMIC DNA]</scope>
    <source>
        <strain evidence="6 7">J233</strain>
    </source>
</reference>
<evidence type="ECO:0000313" key="7">
    <source>
        <dbReference type="Proteomes" id="UP000032740"/>
    </source>
</evidence>
<keyword evidence="3" id="KW-0547">Nucleotide-binding</keyword>